<dbReference type="RefSeq" id="WP_047811465.1">
    <property type="nucleotide sequence ID" value="NZ_LDZY01000014.1"/>
</dbReference>
<evidence type="ECO:0000256" key="3">
    <source>
        <dbReference type="ARBA" id="ARBA00022840"/>
    </source>
</evidence>
<dbReference type="InterPro" id="IPR051782">
    <property type="entry name" value="ABC_Transporter_VariousFunc"/>
</dbReference>
<dbReference type="Gene3D" id="3.40.50.300">
    <property type="entry name" value="P-loop containing nucleotide triphosphate hydrolases"/>
    <property type="match status" value="1"/>
</dbReference>
<comment type="caution">
    <text evidence="5">The sequence shown here is derived from an EMBL/GenBank/DDBJ whole genome shotgun (WGS) entry which is preliminary data.</text>
</comment>
<keyword evidence="3 5" id="KW-0067">ATP-binding</keyword>
<evidence type="ECO:0000313" key="6">
    <source>
        <dbReference type="Proteomes" id="UP000036356"/>
    </source>
</evidence>
<dbReference type="InterPro" id="IPR017871">
    <property type="entry name" value="ABC_transporter-like_CS"/>
</dbReference>
<accession>A0A0J1FNF5</accession>
<keyword evidence="1" id="KW-0813">Transport</keyword>
<dbReference type="GO" id="GO:0005524">
    <property type="term" value="F:ATP binding"/>
    <property type="evidence" value="ECO:0007669"/>
    <property type="project" value="UniProtKB-KW"/>
</dbReference>
<dbReference type="InterPro" id="IPR003439">
    <property type="entry name" value="ABC_transporter-like_ATP-bd"/>
</dbReference>
<reference evidence="5 6" key="1">
    <citation type="submission" date="2015-06" db="EMBL/GenBank/DDBJ databases">
        <title>Draft genome of the moderately acidophilic sulfate reducer Candidatus Desulfosporosinus acididurans strain M1.</title>
        <authorList>
            <person name="Poehlein A."/>
            <person name="Petzsch P."/>
            <person name="Johnson B.D."/>
            <person name="Schloemann M."/>
            <person name="Daniel R."/>
            <person name="Muehling M."/>
        </authorList>
    </citation>
    <scope>NUCLEOTIDE SEQUENCE [LARGE SCALE GENOMIC DNA]</scope>
    <source>
        <strain evidence="5 6">M1</strain>
    </source>
</reference>
<dbReference type="PANTHER" id="PTHR42939:SF2">
    <property type="entry name" value="ABC-TYPE TRANSPORTER ATP-BINDING PROTEIN ECSA"/>
    <property type="match status" value="1"/>
</dbReference>
<evidence type="ECO:0000256" key="2">
    <source>
        <dbReference type="ARBA" id="ARBA00022741"/>
    </source>
</evidence>
<dbReference type="PROSITE" id="PS00211">
    <property type="entry name" value="ABC_TRANSPORTER_1"/>
    <property type="match status" value="1"/>
</dbReference>
<evidence type="ECO:0000313" key="5">
    <source>
        <dbReference type="EMBL" id="KLU64488.1"/>
    </source>
</evidence>
<dbReference type="STRING" id="476652.DEAC_c36900"/>
<name>A0A0J1FNF5_9FIRM</name>
<dbReference type="PATRIC" id="fig|476652.3.peg.3901"/>
<dbReference type="AlphaFoldDB" id="A0A0J1FNF5"/>
<dbReference type="GO" id="GO:0016887">
    <property type="term" value="F:ATP hydrolysis activity"/>
    <property type="evidence" value="ECO:0007669"/>
    <property type="project" value="InterPro"/>
</dbReference>
<keyword evidence="6" id="KW-1185">Reference proteome</keyword>
<protein>
    <submittedName>
        <fullName evidence="5">ABC-type transporter ATP-binding protein EcsA</fullName>
    </submittedName>
</protein>
<evidence type="ECO:0000256" key="1">
    <source>
        <dbReference type="ARBA" id="ARBA00022448"/>
    </source>
</evidence>
<sequence length="236" mass="26200">MDIVKVNIKTAGYMANKPIIKNVALNIGYGELIGLIGPNGAGKSTIIKAIMGLLPENDSIVEFGGSYKNYSYIPEQPVLYEGLTLWEHLEFAASVYEIDQLEFLNKTEGLLKLFRLTHVRHNMPTTFSKGMQQKVMLILGFLLSPSLYIIDEPFIGLDPIGIKDFLSLIQQARNQGTGVLMSTHSLDTAEKICTSFVLINDGTILAKGNLQEIREQSQLINGSLFDCFIELLEKTL</sequence>
<dbReference type="SMART" id="SM00382">
    <property type="entry name" value="AAA"/>
    <property type="match status" value="1"/>
</dbReference>
<dbReference type="InterPro" id="IPR003593">
    <property type="entry name" value="AAA+_ATPase"/>
</dbReference>
<dbReference type="EMBL" id="LDZY01000014">
    <property type="protein sequence ID" value="KLU64488.1"/>
    <property type="molecule type" value="Genomic_DNA"/>
</dbReference>
<gene>
    <name evidence="5" type="primary">ecsA_2</name>
    <name evidence="5" type="ORF">DEAC_c36900</name>
</gene>
<keyword evidence="2" id="KW-0547">Nucleotide-binding</keyword>
<dbReference type="Proteomes" id="UP000036356">
    <property type="component" value="Unassembled WGS sequence"/>
</dbReference>
<evidence type="ECO:0000259" key="4">
    <source>
        <dbReference type="PROSITE" id="PS50893"/>
    </source>
</evidence>
<dbReference type="InterPro" id="IPR027417">
    <property type="entry name" value="P-loop_NTPase"/>
</dbReference>
<organism evidence="5 6">
    <name type="scientific">Desulfosporosinus acididurans</name>
    <dbReference type="NCBI Taxonomy" id="476652"/>
    <lineage>
        <taxon>Bacteria</taxon>
        <taxon>Bacillati</taxon>
        <taxon>Bacillota</taxon>
        <taxon>Clostridia</taxon>
        <taxon>Eubacteriales</taxon>
        <taxon>Desulfitobacteriaceae</taxon>
        <taxon>Desulfosporosinus</taxon>
    </lineage>
</organism>
<dbReference type="CDD" id="cd03230">
    <property type="entry name" value="ABC_DR_subfamily_A"/>
    <property type="match status" value="1"/>
</dbReference>
<dbReference type="SUPFAM" id="SSF52540">
    <property type="entry name" value="P-loop containing nucleoside triphosphate hydrolases"/>
    <property type="match status" value="1"/>
</dbReference>
<dbReference type="PROSITE" id="PS50893">
    <property type="entry name" value="ABC_TRANSPORTER_2"/>
    <property type="match status" value="1"/>
</dbReference>
<dbReference type="Pfam" id="PF00005">
    <property type="entry name" value="ABC_tran"/>
    <property type="match status" value="1"/>
</dbReference>
<dbReference type="PANTHER" id="PTHR42939">
    <property type="entry name" value="ABC TRANSPORTER ATP-BINDING PROTEIN ALBC-RELATED"/>
    <property type="match status" value="1"/>
</dbReference>
<feature type="domain" description="ABC transporter" evidence="4">
    <location>
        <begin position="3"/>
        <end position="226"/>
    </location>
</feature>
<proteinExistence type="predicted"/>